<dbReference type="AlphaFoldDB" id="A0A6A4QZX8"/>
<dbReference type="OrthoDB" id="6354171at2759"/>
<evidence type="ECO:0000256" key="8">
    <source>
        <dbReference type="PROSITE-ProRule" id="PRU00042"/>
    </source>
</evidence>
<dbReference type="GO" id="GO:0008270">
    <property type="term" value="F:zinc ion binding"/>
    <property type="evidence" value="ECO:0007669"/>
    <property type="project" value="UniProtKB-KW"/>
</dbReference>
<keyword evidence="1" id="KW-0479">Metal-binding</keyword>
<dbReference type="InterPro" id="IPR055185">
    <property type="entry name" value="C2CH-4th_BIRD-IDD"/>
</dbReference>
<evidence type="ECO:0000256" key="9">
    <source>
        <dbReference type="SAM" id="MobiDB-lite"/>
    </source>
</evidence>
<dbReference type="InterPro" id="IPR055187">
    <property type="entry name" value="C2CH-3rd_BIRD-IDD"/>
</dbReference>
<name>A0A6A4QZX8_LUPAL</name>
<evidence type="ECO:0000259" key="10">
    <source>
        <dbReference type="PROSITE" id="PS50157"/>
    </source>
</evidence>
<organism evidence="11 12">
    <name type="scientific">Lupinus albus</name>
    <name type="common">White lupine</name>
    <name type="synonym">Lupinus termis</name>
    <dbReference type="NCBI Taxonomy" id="3870"/>
    <lineage>
        <taxon>Eukaryota</taxon>
        <taxon>Viridiplantae</taxon>
        <taxon>Streptophyta</taxon>
        <taxon>Embryophyta</taxon>
        <taxon>Tracheophyta</taxon>
        <taxon>Spermatophyta</taxon>
        <taxon>Magnoliopsida</taxon>
        <taxon>eudicotyledons</taxon>
        <taxon>Gunneridae</taxon>
        <taxon>Pentapetalae</taxon>
        <taxon>rosids</taxon>
        <taxon>fabids</taxon>
        <taxon>Fabales</taxon>
        <taxon>Fabaceae</taxon>
        <taxon>Papilionoideae</taxon>
        <taxon>50 kb inversion clade</taxon>
        <taxon>genistoids sensu lato</taxon>
        <taxon>core genistoids</taxon>
        <taxon>Genisteae</taxon>
        <taxon>Lupinus</taxon>
    </lineage>
</organism>
<dbReference type="FunFam" id="3.30.160.60:FF:000131">
    <property type="entry name" value="protein indeterminate-domain 5, chloroplastic-like"/>
    <property type="match status" value="1"/>
</dbReference>
<keyword evidence="12" id="KW-1185">Reference proteome</keyword>
<accession>A0A6A4QZX8</accession>
<dbReference type="InterPro" id="IPR036236">
    <property type="entry name" value="Znf_C2H2_sf"/>
</dbReference>
<proteinExistence type="predicted"/>
<dbReference type="Pfam" id="PF22996">
    <property type="entry name" value="C2H2-2nd_BIRD-IDD"/>
    <property type="match status" value="1"/>
</dbReference>
<dbReference type="GO" id="GO:0005634">
    <property type="term" value="C:nucleus"/>
    <property type="evidence" value="ECO:0007669"/>
    <property type="project" value="TreeGrafter"/>
</dbReference>
<evidence type="ECO:0000256" key="4">
    <source>
        <dbReference type="ARBA" id="ARBA00022833"/>
    </source>
</evidence>
<keyword evidence="3 8" id="KW-0863">Zinc-finger</keyword>
<dbReference type="Pfam" id="PF22995">
    <property type="entry name" value="C2CH-3rd_BIRD-IDD"/>
    <property type="match status" value="1"/>
</dbReference>
<dbReference type="Pfam" id="PF22992">
    <property type="entry name" value="C2CH-4th_BIRD-IDD"/>
    <property type="match status" value="1"/>
</dbReference>
<feature type="compositionally biased region" description="Polar residues" evidence="9">
    <location>
        <begin position="19"/>
        <end position="29"/>
    </location>
</feature>
<dbReference type="PROSITE" id="PS00028">
    <property type="entry name" value="ZINC_FINGER_C2H2_1"/>
    <property type="match status" value="1"/>
</dbReference>
<dbReference type="PANTHER" id="PTHR10593:SF242">
    <property type="entry name" value="ZINC FINGER PROTEIN, PUTATIVE-RELATED"/>
    <property type="match status" value="1"/>
</dbReference>
<dbReference type="PANTHER" id="PTHR10593">
    <property type="entry name" value="SERINE/THREONINE-PROTEIN KINASE RIO"/>
    <property type="match status" value="1"/>
</dbReference>
<dbReference type="Pfam" id="PF12874">
    <property type="entry name" value="zf-met"/>
    <property type="match status" value="1"/>
</dbReference>
<dbReference type="InterPro" id="IPR013087">
    <property type="entry name" value="Znf_C2H2_type"/>
</dbReference>
<evidence type="ECO:0000313" key="12">
    <source>
        <dbReference type="Proteomes" id="UP000447434"/>
    </source>
</evidence>
<keyword evidence="4" id="KW-0862">Zinc</keyword>
<keyword evidence="6" id="KW-0238">DNA-binding</keyword>
<dbReference type="GO" id="GO:0003700">
    <property type="term" value="F:DNA-binding transcription factor activity"/>
    <property type="evidence" value="ECO:0007669"/>
    <property type="project" value="TreeGrafter"/>
</dbReference>
<dbReference type="GO" id="GO:0003677">
    <property type="term" value="F:DNA binding"/>
    <property type="evidence" value="ECO:0007669"/>
    <property type="project" value="UniProtKB-KW"/>
</dbReference>
<reference evidence="12" key="1">
    <citation type="journal article" date="2020" name="Nat. Commun.">
        <title>Genome sequence of the cluster root forming white lupin.</title>
        <authorList>
            <person name="Hufnagel B."/>
            <person name="Marques A."/>
            <person name="Soriano A."/>
            <person name="Marques L."/>
            <person name="Divol F."/>
            <person name="Doumas P."/>
            <person name="Sallet E."/>
            <person name="Mancinotti D."/>
            <person name="Carrere S."/>
            <person name="Marande W."/>
            <person name="Arribat S."/>
            <person name="Keller J."/>
            <person name="Huneau C."/>
            <person name="Blein T."/>
            <person name="Aime D."/>
            <person name="Laguerre M."/>
            <person name="Taylor J."/>
            <person name="Schubert V."/>
            <person name="Nelson M."/>
            <person name="Geu-Flores F."/>
            <person name="Crespi M."/>
            <person name="Gallardo-Guerrero K."/>
            <person name="Delaux P.-M."/>
            <person name="Salse J."/>
            <person name="Berges H."/>
            <person name="Guyot R."/>
            <person name="Gouzy J."/>
            <person name="Peret B."/>
        </authorList>
    </citation>
    <scope>NUCLEOTIDE SEQUENCE [LARGE SCALE GENOMIC DNA]</scope>
    <source>
        <strain evidence="12">cv. Amiga</strain>
    </source>
</reference>
<feature type="region of interest" description="Disordered" evidence="9">
    <location>
        <begin position="19"/>
        <end position="47"/>
    </location>
</feature>
<evidence type="ECO:0000256" key="3">
    <source>
        <dbReference type="ARBA" id="ARBA00022771"/>
    </source>
</evidence>
<dbReference type="SUPFAM" id="SSF57667">
    <property type="entry name" value="beta-beta-alpha zinc fingers"/>
    <property type="match status" value="1"/>
</dbReference>
<evidence type="ECO:0000256" key="2">
    <source>
        <dbReference type="ARBA" id="ARBA00022737"/>
    </source>
</evidence>
<dbReference type="PROSITE" id="PS50157">
    <property type="entry name" value="ZINC_FINGER_C2H2_2"/>
    <property type="match status" value="1"/>
</dbReference>
<evidence type="ECO:0000313" key="11">
    <source>
        <dbReference type="EMBL" id="KAE9619331.1"/>
    </source>
</evidence>
<dbReference type="InterPro" id="IPR031140">
    <property type="entry name" value="IDD1-16"/>
</dbReference>
<keyword evidence="7" id="KW-0804">Transcription</keyword>
<keyword evidence="5" id="KW-0805">Transcription regulation</keyword>
<evidence type="ECO:0000256" key="1">
    <source>
        <dbReference type="ARBA" id="ARBA00022723"/>
    </source>
</evidence>
<evidence type="ECO:0000256" key="7">
    <source>
        <dbReference type="ARBA" id="ARBA00023163"/>
    </source>
</evidence>
<dbReference type="Proteomes" id="UP000447434">
    <property type="component" value="Chromosome 2"/>
</dbReference>
<evidence type="ECO:0000256" key="6">
    <source>
        <dbReference type="ARBA" id="ARBA00023125"/>
    </source>
</evidence>
<dbReference type="InterPro" id="IPR055186">
    <property type="entry name" value="C2H2-2nd_BIRD-IDD"/>
</dbReference>
<dbReference type="FunFam" id="3.30.160.60:FF:000554">
    <property type="entry name" value="protein indeterminate-domain 12-like"/>
    <property type="match status" value="1"/>
</dbReference>
<dbReference type="Gene3D" id="3.30.160.60">
    <property type="entry name" value="Classic Zinc Finger"/>
    <property type="match status" value="2"/>
</dbReference>
<gene>
    <name evidence="11" type="ORF">Lalb_Chr02g0151961</name>
</gene>
<protein>
    <submittedName>
        <fullName evidence="11">Putative transcription factor C2H2 family</fullName>
    </submittedName>
</protein>
<dbReference type="SMART" id="SM00355">
    <property type="entry name" value="ZnF_C2H2"/>
    <property type="match status" value="3"/>
</dbReference>
<feature type="domain" description="C2H2-type" evidence="10">
    <location>
        <begin position="65"/>
        <end position="87"/>
    </location>
</feature>
<evidence type="ECO:0000256" key="5">
    <source>
        <dbReference type="ARBA" id="ARBA00023015"/>
    </source>
</evidence>
<keyword evidence="2" id="KW-0677">Repeat</keyword>
<sequence length="580" mass="64201">MAAESSSPFLGIRDENLSQITQHQSSTAAPNIVPQKRRRNQPGTPYPDAEVIALSPKTLMATNRFICEVCNKGFQREQNLQLHRRGHNLPWKLKQKSIKEPRRKVYLCPEPTCVHHDPSRALGDLTGIKKHFSRKHGEKKWKCDKCSKKYAVQSDWKAHSKTCGTREYKCDCGTVFSRRDSFITHRAFCDALEQECARHPNGSNPLGTNLYGINNHMSLGLSQVDTQISQLQNQHQTSTNSSLHLGSSGTAKLEHLIHNPLNQSSYEHTPQSIYSSALFMNAPNQAFEEHQLQQGPFSNKQLLGLMQLPDLQGNNTNNSNSPSGVAPNSNNNLCSLSFFPNSTRTCSIMSDQFINFNGGCGNQGTTLYINNNPITVTDQVWSGMSSIFGNSVQQESLPTPHMSATALLHKAAQMGSTTTSNGSSMLRGMCSSSTNVTKTERDIVPDNVANFGSDHRRDGLRSNMENDQHHLHGLMNSIANGNTSMFGNMHGNENNLGQFPNVDESNNKLNQNLGVRLEGSDKLTLDFLGVGGMVRNRSVGFLQREQQHQLQQHAMSTISSLDPKIKTAESSQHFGSSTLQ</sequence>
<comment type="caution">
    <text evidence="11">The sequence shown here is derived from an EMBL/GenBank/DDBJ whole genome shotgun (WGS) entry which is preliminary data.</text>
</comment>
<dbReference type="EMBL" id="WOCE01000002">
    <property type="protein sequence ID" value="KAE9619331.1"/>
    <property type="molecule type" value="Genomic_DNA"/>
</dbReference>